<dbReference type="SUPFAM" id="SSF47413">
    <property type="entry name" value="lambda repressor-like DNA-binding domains"/>
    <property type="match status" value="1"/>
</dbReference>
<sequence>MGNNTHVFLLKTEDIVHPSDYMEIDMDGTKFLLLFGRNMKRLRNSQNLSLRQMATRCNIDYSDIGKIEKGNRNIQMSTVLELSKGLGVHPKELFDFEFEWKPGDFE</sequence>
<comment type="caution">
    <text evidence="2">The sequence shown here is derived from an EMBL/GenBank/DDBJ whole genome shotgun (WGS) entry which is preliminary data.</text>
</comment>
<dbReference type="EMBL" id="QGGQ01000003">
    <property type="protein sequence ID" value="PWK24288.1"/>
    <property type="molecule type" value="Genomic_DNA"/>
</dbReference>
<dbReference type="Pfam" id="PF01381">
    <property type="entry name" value="HTH_3"/>
    <property type="match status" value="1"/>
</dbReference>
<gene>
    <name evidence="2" type="ORF">LX92_01878</name>
</gene>
<dbReference type="GO" id="GO:0003677">
    <property type="term" value="F:DNA binding"/>
    <property type="evidence" value="ECO:0007669"/>
    <property type="project" value="InterPro"/>
</dbReference>
<dbReference type="RefSeq" id="WP_244915928.1">
    <property type="nucleotide sequence ID" value="NZ_JACWLN010000003.1"/>
</dbReference>
<dbReference type="AlphaFoldDB" id="A0A316E3P8"/>
<accession>A0A316E3P8</accession>
<organism evidence="2 3">
    <name type="scientific">Maribacter polysiphoniae</name>
    <dbReference type="NCBI Taxonomy" id="429344"/>
    <lineage>
        <taxon>Bacteria</taxon>
        <taxon>Pseudomonadati</taxon>
        <taxon>Bacteroidota</taxon>
        <taxon>Flavobacteriia</taxon>
        <taxon>Flavobacteriales</taxon>
        <taxon>Flavobacteriaceae</taxon>
        <taxon>Maribacter</taxon>
    </lineage>
</organism>
<evidence type="ECO:0000313" key="3">
    <source>
        <dbReference type="Proteomes" id="UP000245667"/>
    </source>
</evidence>
<dbReference type="CDD" id="cd00093">
    <property type="entry name" value="HTH_XRE"/>
    <property type="match status" value="1"/>
</dbReference>
<reference evidence="2 3" key="1">
    <citation type="submission" date="2018-05" db="EMBL/GenBank/DDBJ databases">
        <title>Genomic Encyclopedia of Archaeal and Bacterial Type Strains, Phase II (KMG-II): from individual species to whole genera.</title>
        <authorList>
            <person name="Goeker M."/>
        </authorList>
    </citation>
    <scope>NUCLEOTIDE SEQUENCE [LARGE SCALE GENOMIC DNA]</scope>
    <source>
        <strain evidence="2 3">DSM 23514</strain>
    </source>
</reference>
<dbReference type="PROSITE" id="PS50943">
    <property type="entry name" value="HTH_CROC1"/>
    <property type="match status" value="1"/>
</dbReference>
<evidence type="ECO:0000313" key="2">
    <source>
        <dbReference type="EMBL" id="PWK24288.1"/>
    </source>
</evidence>
<dbReference type="Proteomes" id="UP000245667">
    <property type="component" value="Unassembled WGS sequence"/>
</dbReference>
<evidence type="ECO:0000259" key="1">
    <source>
        <dbReference type="PROSITE" id="PS50943"/>
    </source>
</evidence>
<dbReference type="Gene3D" id="1.10.260.40">
    <property type="entry name" value="lambda repressor-like DNA-binding domains"/>
    <property type="match status" value="1"/>
</dbReference>
<dbReference type="SMART" id="SM00530">
    <property type="entry name" value="HTH_XRE"/>
    <property type="match status" value="1"/>
</dbReference>
<protein>
    <submittedName>
        <fullName evidence="2">Helix-turn-helix protein</fullName>
    </submittedName>
</protein>
<proteinExistence type="predicted"/>
<dbReference type="InterPro" id="IPR010982">
    <property type="entry name" value="Lambda_DNA-bd_dom_sf"/>
</dbReference>
<feature type="domain" description="HTH cro/C1-type" evidence="1">
    <location>
        <begin position="39"/>
        <end position="93"/>
    </location>
</feature>
<name>A0A316E3P8_9FLAO</name>
<dbReference type="InterPro" id="IPR001387">
    <property type="entry name" value="Cro/C1-type_HTH"/>
</dbReference>